<dbReference type="Proteomes" id="UP000245712">
    <property type="component" value="Unassembled WGS sequence"/>
</dbReference>
<accession>A0ABX5KLQ0</accession>
<name>A0ABX5KLQ0_9BURK</name>
<protein>
    <recommendedName>
        <fullName evidence="3">Bacteriophage Rz lysis protein</fullName>
    </recommendedName>
</protein>
<dbReference type="EMBL" id="QEOB01000012">
    <property type="protein sequence ID" value="PVX80038.1"/>
    <property type="molecule type" value="Genomic_DNA"/>
</dbReference>
<evidence type="ECO:0000313" key="1">
    <source>
        <dbReference type="EMBL" id="PVX80038.1"/>
    </source>
</evidence>
<organism evidence="1 2">
    <name type="scientific">Paraburkholderia unamae</name>
    <dbReference type="NCBI Taxonomy" id="219649"/>
    <lineage>
        <taxon>Bacteria</taxon>
        <taxon>Pseudomonadati</taxon>
        <taxon>Pseudomonadota</taxon>
        <taxon>Betaproteobacteria</taxon>
        <taxon>Burkholderiales</taxon>
        <taxon>Burkholderiaceae</taxon>
        <taxon>Paraburkholderia</taxon>
    </lineage>
</organism>
<evidence type="ECO:0008006" key="3">
    <source>
        <dbReference type="Google" id="ProtNLM"/>
    </source>
</evidence>
<keyword evidence="2" id="KW-1185">Reference proteome</keyword>
<sequence>MEMISKYAKLVAGIVLAVLLAFAFAKTYEHGYSVAQAIGEKNLADFKASSQQASASAASDAFGRYAADVTRGQAAEAGFLNDQSNGAVRATAIKEQIDDVTQPRVAQVPHSGTALVAAPAATAYDCAFSRGFVRLWNAAAGIADDSDAALQAGTHSSNAPGRSATDATVDSGVSQADILDWFVDYANRAHNTEDKLKAIRNLQPQAASQAADTTSATH</sequence>
<proteinExistence type="predicted"/>
<reference evidence="1 2" key="1">
    <citation type="submission" date="2018-05" db="EMBL/GenBank/DDBJ databases">
        <title>Genomic Encyclopedia of Type Strains, Phase IV (KMG-V): Genome sequencing to study the core and pangenomes of soil and plant-associated prokaryotes.</title>
        <authorList>
            <person name="Whitman W."/>
        </authorList>
    </citation>
    <scope>NUCLEOTIDE SEQUENCE [LARGE SCALE GENOMIC DNA]</scope>
    <source>
        <strain evidence="1 2">SCZa-39</strain>
    </source>
</reference>
<evidence type="ECO:0000313" key="2">
    <source>
        <dbReference type="Proteomes" id="UP000245712"/>
    </source>
</evidence>
<comment type="caution">
    <text evidence="1">The sequence shown here is derived from an EMBL/GenBank/DDBJ whole genome shotgun (WGS) entry which is preliminary data.</text>
</comment>
<gene>
    <name evidence="1" type="ORF">C7402_112225</name>
</gene>
<dbReference type="RefSeq" id="WP_116612571.1">
    <property type="nucleotide sequence ID" value="NZ_QEOB01000012.1"/>
</dbReference>